<protein>
    <submittedName>
        <fullName evidence="1">Uncharacterized protein</fullName>
    </submittedName>
</protein>
<dbReference type="EMBL" id="GGEC01057822">
    <property type="protein sequence ID" value="MBX38306.1"/>
    <property type="molecule type" value="Transcribed_RNA"/>
</dbReference>
<proteinExistence type="predicted"/>
<sequence length="30" mass="3438">MSLGMLETSIRLNSITLCLLRIAYWMGHTL</sequence>
<dbReference type="AlphaFoldDB" id="A0A2P2N7C6"/>
<evidence type="ECO:0000313" key="1">
    <source>
        <dbReference type="EMBL" id="MBX38306.1"/>
    </source>
</evidence>
<organism evidence="1">
    <name type="scientific">Rhizophora mucronata</name>
    <name type="common">Asiatic mangrove</name>
    <dbReference type="NCBI Taxonomy" id="61149"/>
    <lineage>
        <taxon>Eukaryota</taxon>
        <taxon>Viridiplantae</taxon>
        <taxon>Streptophyta</taxon>
        <taxon>Embryophyta</taxon>
        <taxon>Tracheophyta</taxon>
        <taxon>Spermatophyta</taxon>
        <taxon>Magnoliopsida</taxon>
        <taxon>eudicotyledons</taxon>
        <taxon>Gunneridae</taxon>
        <taxon>Pentapetalae</taxon>
        <taxon>rosids</taxon>
        <taxon>fabids</taxon>
        <taxon>Malpighiales</taxon>
        <taxon>Rhizophoraceae</taxon>
        <taxon>Rhizophora</taxon>
    </lineage>
</organism>
<reference evidence="1" key="1">
    <citation type="submission" date="2018-02" db="EMBL/GenBank/DDBJ databases">
        <title>Rhizophora mucronata_Transcriptome.</title>
        <authorList>
            <person name="Meera S.P."/>
            <person name="Sreeshan A."/>
            <person name="Augustine A."/>
        </authorList>
    </citation>
    <scope>NUCLEOTIDE SEQUENCE</scope>
    <source>
        <tissue evidence="1">Leaf</tissue>
    </source>
</reference>
<accession>A0A2P2N7C6</accession>
<name>A0A2P2N7C6_RHIMU</name>